<name>A0A2K8MLE9_9SPHN</name>
<evidence type="ECO:0000313" key="2">
    <source>
        <dbReference type="EMBL" id="ATY34712.1"/>
    </source>
</evidence>
<organism evidence="2 3">
    <name type="scientific">Sphingomonas psychrotolerans</name>
    <dbReference type="NCBI Taxonomy" id="1327635"/>
    <lineage>
        <taxon>Bacteria</taxon>
        <taxon>Pseudomonadati</taxon>
        <taxon>Pseudomonadota</taxon>
        <taxon>Alphaproteobacteria</taxon>
        <taxon>Sphingomonadales</taxon>
        <taxon>Sphingomonadaceae</taxon>
        <taxon>Sphingomonas</taxon>
    </lineage>
</organism>
<keyword evidence="3" id="KW-1185">Reference proteome</keyword>
<protein>
    <submittedName>
        <fullName evidence="2">GNAT family N-acetyltransferase</fullName>
    </submittedName>
</protein>
<dbReference type="SUPFAM" id="SSF55729">
    <property type="entry name" value="Acyl-CoA N-acyltransferases (Nat)"/>
    <property type="match status" value="1"/>
</dbReference>
<feature type="domain" description="N-acetyltransferase" evidence="1">
    <location>
        <begin position="16"/>
        <end position="170"/>
    </location>
</feature>
<dbReference type="KEGG" id="sphc:CVN68_17665"/>
<reference evidence="2 3" key="1">
    <citation type="submission" date="2017-11" db="EMBL/GenBank/DDBJ databases">
        <title>Complete genome sequence of Sphingomonas sp. Strain Cra20, a psychrotolerant potential plant growth promoting rhizobacteria.</title>
        <authorList>
            <person name="Luo Y."/>
        </authorList>
    </citation>
    <scope>NUCLEOTIDE SEQUENCE [LARGE SCALE GENOMIC DNA]</scope>
    <source>
        <strain evidence="2 3">Cra20</strain>
    </source>
</reference>
<dbReference type="AlphaFoldDB" id="A0A2K8MLE9"/>
<gene>
    <name evidence="2" type="ORF">CVN68_17665</name>
</gene>
<evidence type="ECO:0000313" key="3">
    <source>
        <dbReference type="Proteomes" id="UP000229081"/>
    </source>
</evidence>
<dbReference type="EMBL" id="CP024923">
    <property type="protein sequence ID" value="ATY34712.1"/>
    <property type="molecule type" value="Genomic_DNA"/>
</dbReference>
<sequence length="170" mass="18859">MRSVAATLVTHSGYRFTVRPVRAEDKAALGAFFALVSPEDLRFRFLSAVREVGHERLVAMTVVDHDRTENFLAFDEAEGTVIATAMLAIDPAGERGEVAISIRPDYKHRGVSWSLLEHVVRYAEGRGLKTIESIESREHHAAISLEHEMGFTAEEIDGDPTCVVLRRTLG</sequence>
<accession>A0A2K8MLE9</accession>
<dbReference type="Gene3D" id="3.40.630.30">
    <property type="match status" value="1"/>
</dbReference>
<dbReference type="PROSITE" id="PS51186">
    <property type="entry name" value="GNAT"/>
    <property type="match status" value="1"/>
</dbReference>
<dbReference type="CDD" id="cd04301">
    <property type="entry name" value="NAT_SF"/>
    <property type="match status" value="1"/>
</dbReference>
<evidence type="ECO:0000259" key="1">
    <source>
        <dbReference type="PROSITE" id="PS51186"/>
    </source>
</evidence>
<dbReference type="Proteomes" id="UP000229081">
    <property type="component" value="Chromosome"/>
</dbReference>
<proteinExistence type="predicted"/>
<keyword evidence="2" id="KW-0808">Transferase</keyword>
<dbReference type="InterPro" id="IPR000182">
    <property type="entry name" value="GNAT_dom"/>
</dbReference>
<dbReference type="InterPro" id="IPR016181">
    <property type="entry name" value="Acyl_CoA_acyltransferase"/>
</dbReference>
<dbReference type="Pfam" id="PF00583">
    <property type="entry name" value="Acetyltransf_1"/>
    <property type="match status" value="1"/>
</dbReference>
<dbReference type="GO" id="GO:0016747">
    <property type="term" value="F:acyltransferase activity, transferring groups other than amino-acyl groups"/>
    <property type="evidence" value="ECO:0007669"/>
    <property type="project" value="InterPro"/>
</dbReference>
<dbReference type="OrthoDB" id="9807426at2"/>